<evidence type="ECO:0000259" key="4">
    <source>
        <dbReference type="Pfam" id="PF00561"/>
    </source>
</evidence>
<proteinExistence type="inferred from homology"/>
<evidence type="ECO:0000256" key="3">
    <source>
        <dbReference type="PIRSR" id="PIRSR000443-1"/>
    </source>
</evidence>
<feature type="active site" evidence="2 3">
    <location>
        <position position="319"/>
    </location>
</feature>
<keyword evidence="6" id="KW-1185">Reference proteome</keyword>
<accession>A0A3B7MJJ6</accession>
<dbReference type="Gene3D" id="3.40.50.1820">
    <property type="entry name" value="alpha/beta hydrolase"/>
    <property type="match status" value="1"/>
</dbReference>
<evidence type="ECO:0000256" key="2">
    <source>
        <dbReference type="HAMAP-Rule" id="MF_00296"/>
    </source>
</evidence>
<feature type="active site" evidence="2 3">
    <location>
        <position position="290"/>
    </location>
</feature>
<sequence length="356" mass="40029">MSDHTLFQHRAPFVLESGVTLPGFHLAYHTYGTFDPSINNVVWIFHALTANSDVVSWWPGLVGDAKLFDPARHFIVCVNMPGSCYGSVGPLEKKPGSEDLYYHDFPQLTIRDMVRMYQHLRQALGIGRIHIGIGGSMGGQQLLEWAIDEPDAFEYIIPIATNAWHSAWGKAFNASQRWCIESDASWQSNSPEAGMHGMKIARSIALLSYRHYQTYDLLQSDEPPYEVGPYKAGSYQQYQGEKLAKRFNAFSYHRLSASMDSHHVGRNRQDAATALQGITARTLVIGIETDILFPLTEQEYLAKHIPGARLSVINSLYGHDGFLLEFEEIEKDINRFLDKPVQPAVLPVPPKALRQA</sequence>
<dbReference type="PANTHER" id="PTHR32268:SF11">
    <property type="entry name" value="HOMOSERINE O-ACETYLTRANSFERASE"/>
    <property type="match status" value="1"/>
</dbReference>
<evidence type="ECO:0000256" key="1">
    <source>
        <dbReference type="ARBA" id="ARBA00022679"/>
    </source>
</evidence>
<evidence type="ECO:0000313" key="5">
    <source>
        <dbReference type="EMBL" id="AXY73473.1"/>
    </source>
</evidence>
<dbReference type="KEGG" id="pseg:D3H65_05555"/>
<dbReference type="Proteomes" id="UP000263900">
    <property type="component" value="Chromosome"/>
</dbReference>
<gene>
    <name evidence="5" type="primary">metX</name>
    <name evidence="2" type="synonym">metXA</name>
    <name evidence="5" type="ORF">D3H65_05555</name>
</gene>
<evidence type="ECO:0000313" key="6">
    <source>
        <dbReference type="Proteomes" id="UP000263900"/>
    </source>
</evidence>
<dbReference type="PANTHER" id="PTHR32268">
    <property type="entry name" value="HOMOSERINE O-ACETYLTRANSFERASE"/>
    <property type="match status" value="1"/>
</dbReference>
<keyword evidence="2" id="KW-0486">Methionine biosynthesis</keyword>
<organism evidence="5 6">
    <name type="scientific">Paraflavitalea soli</name>
    <dbReference type="NCBI Taxonomy" id="2315862"/>
    <lineage>
        <taxon>Bacteria</taxon>
        <taxon>Pseudomonadati</taxon>
        <taxon>Bacteroidota</taxon>
        <taxon>Chitinophagia</taxon>
        <taxon>Chitinophagales</taxon>
        <taxon>Chitinophagaceae</taxon>
        <taxon>Paraflavitalea</taxon>
    </lineage>
</organism>
<comment type="similarity">
    <text evidence="2">Belongs to the AB hydrolase superfamily. MetX family.</text>
</comment>
<dbReference type="GO" id="GO:0009086">
    <property type="term" value="P:methionine biosynthetic process"/>
    <property type="evidence" value="ECO:0007669"/>
    <property type="project" value="UniProtKB-UniRule"/>
</dbReference>
<keyword evidence="2 5" id="KW-0012">Acyltransferase</keyword>
<dbReference type="RefSeq" id="WP_119049311.1">
    <property type="nucleotide sequence ID" value="NZ_CP032157.1"/>
</dbReference>
<dbReference type="GO" id="GO:0009092">
    <property type="term" value="P:homoserine metabolic process"/>
    <property type="evidence" value="ECO:0007669"/>
    <property type="project" value="TreeGrafter"/>
</dbReference>
<dbReference type="UniPathway" id="UPA00051">
    <property type="reaction ID" value="UER00074"/>
</dbReference>
<comment type="caution">
    <text evidence="2">Lacks conserved residue(s) required for the propagation of feature annotation.</text>
</comment>
<dbReference type="InterPro" id="IPR000073">
    <property type="entry name" value="AB_hydrolase_1"/>
</dbReference>
<dbReference type="GO" id="GO:0005737">
    <property type="term" value="C:cytoplasm"/>
    <property type="evidence" value="ECO:0007669"/>
    <property type="project" value="UniProtKB-SubCell"/>
</dbReference>
<dbReference type="PIRSF" id="PIRSF000443">
    <property type="entry name" value="Homoser_Ac_trans"/>
    <property type="match status" value="1"/>
</dbReference>
<dbReference type="OrthoDB" id="9800754at2"/>
<dbReference type="InterPro" id="IPR029058">
    <property type="entry name" value="AB_hydrolase_fold"/>
</dbReference>
<comment type="subunit">
    <text evidence="2">Homodimer.</text>
</comment>
<dbReference type="EMBL" id="CP032157">
    <property type="protein sequence ID" value="AXY73473.1"/>
    <property type="molecule type" value="Genomic_DNA"/>
</dbReference>
<dbReference type="NCBIfam" id="TIGR01392">
    <property type="entry name" value="homoserO_Ac_trn"/>
    <property type="match status" value="1"/>
</dbReference>
<comment type="pathway">
    <text evidence="2">Amino-acid biosynthesis; L-methionine biosynthesis via de novo pathway; O-acetyl-L-homoserine from L-homoserine: step 1/1.</text>
</comment>
<feature type="binding site" evidence="2">
    <location>
        <position position="202"/>
    </location>
    <ligand>
        <name>substrate</name>
    </ligand>
</feature>
<keyword evidence="2" id="KW-0028">Amino-acid biosynthesis</keyword>
<comment type="subcellular location">
    <subcellularLocation>
        <location evidence="2">Cytoplasm</location>
    </subcellularLocation>
</comment>
<reference evidence="5 6" key="1">
    <citation type="submission" date="2018-09" db="EMBL/GenBank/DDBJ databases">
        <title>Genome sequencing of strain 6GH32-13.</title>
        <authorList>
            <person name="Weon H.-Y."/>
            <person name="Heo J."/>
            <person name="Kwon S.-W."/>
        </authorList>
    </citation>
    <scope>NUCLEOTIDE SEQUENCE [LARGE SCALE GENOMIC DNA]</scope>
    <source>
        <strain evidence="5 6">5GH32-13</strain>
    </source>
</reference>
<dbReference type="InterPro" id="IPR008220">
    <property type="entry name" value="HAT_MetX-like"/>
</dbReference>
<feature type="active site" description="Nucleophile" evidence="2 3">
    <location>
        <position position="136"/>
    </location>
</feature>
<feature type="binding site" evidence="2">
    <location>
        <position position="320"/>
    </location>
    <ligand>
        <name>substrate</name>
    </ligand>
</feature>
<dbReference type="EC" id="2.3.1.31" evidence="2"/>
<feature type="domain" description="AB hydrolase-1" evidence="4">
    <location>
        <begin position="41"/>
        <end position="323"/>
    </location>
</feature>
<name>A0A3B7MJJ6_9BACT</name>
<dbReference type="GO" id="GO:0004414">
    <property type="term" value="F:homoserine O-acetyltransferase activity"/>
    <property type="evidence" value="ECO:0007669"/>
    <property type="project" value="UniProtKB-UniRule"/>
</dbReference>
<dbReference type="HAMAP" id="MF_00296">
    <property type="entry name" value="MetX_acyltransf"/>
    <property type="match status" value="1"/>
</dbReference>
<keyword evidence="2" id="KW-0963">Cytoplasm</keyword>
<dbReference type="AlphaFoldDB" id="A0A3B7MJJ6"/>
<dbReference type="SUPFAM" id="SSF53474">
    <property type="entry name" value="alpha/beta-Hydrolases"/>
    <property type="match status" value="1"/>
</dbReference>
<keyword evidence="1 2" id="KW-0808">Transferase</keyword>
<comment type="catalytic activity">
    <reaction evidence="2">
        <text>L-homoserine + acetyl-CoA = O-acetyl-L-homoserine + CoA</text>
        <dbReference type="Rhea" id="RHEA:13701"/>
        <dbReference type="ChEBI" id="CHEBI:57287"/>
        <dbReference type="ChEBI" id="CHEBI:57288"/>
        <dbReference type="ChEBI" id="CHEBI:57476"/>
        <dbReference type="ChEBI" id="CHEBI:57716"/>
        <dbReference type="EC" id="2.3.1.31"/>
    </reaction>
</comment>
<protein>
    <recommendedName>
        <fullName evidence="2">Homoserine O-acetyltransferase</fullName>
        <shortName evidence="2">HAT</shortName>
        <ecNumber evidence="2">2.3.1.31</ecNumber>
    </recommendedName>
    <alternativeName>
        <fullName evidence="2">Homoserine transacetylase</fullName>
        <shortName evidence="2">HTA</shortName>
    </alternativeName>
</protein>
<comment type="function">
    <text evidence="2">Transfers an acetyl group from acetyl-CoA to L-homoserine, forming acetyl-L-homoserine.</text>
</comment>
<dbReference type="Pfam" id="PF00561">
    <property type="entry name" value="Abhydrolase_1"/>
    <property type="match status" value="1"/>
</dbReference>